<evidence type="ECO:0000313" key="1">
    <source>
        <dbReference type="EMBL" id="AVH41807.1"/>
    </source>
</evidence>
<organism evidence="1 2">
    <name type="scientific">Agrobacterium tumefaciens</name>
    <dbReference type="NCBI Taxonomy" id="358"/>
    <lineage>
        <taxon>Bacteria</taxon>
        <taxon>Pseudomonadati</taxon>
        <taxon>Pseudomonadota</taxon>
        <taxon>Alphaproteobacteria</taxon>
        <taxon>Hyphomicrobiales</taxon>
        <taxon>Rhizobiaceae</taxon>
        <taxon>Rhizobium/Agrobacterium group</taxon>
        <taxon>Agrobacterium</taxon>
        <taxon>Agrobacterium tumefaciens complex</taxon>
    </lineage>
</organism>
<dbReference type="RefSeq" id="WP_104679420.1">
    <property type="nucleotide sequence ID" value="NZ_CP026924.1"/>
</dbReference>
<proteinExistence type="predicted"/>
<sequence length="303" mass="32041">MAFYTDGVVPWNSLDDNTRAPLSSELEGGYPCGEADQQLFNWTAGWPIGNIWNMLLQSGITPDPDKLLDLARAIQSGKVNYVEGGGTANALTATLSPAPLALAPGLVVRLKPALTNTAKGPTLNVNGLGAKTIVYADGGGVSDGELVSGGIAELVYDGTNFVLSNPWTAILRLSPRGARQTRAFTPGVALTDVTYNAETVAQTITVTGTAYLDCVAYVAFRNQDSALGNIIGYMKLLQGATVISTSDYLGCVNNNSLQTSITLRERFFGLNPALTYTVQLIVVKQTAVGPYNVADPRILALHE</sequence>
<reference evidence="1 2" key="1">
    <citation type="submission" date="2018-02" db="EMBL/GenBank/DDBJ databases">
        <title>Complete genome sequence of Agrobacterium tumefaciens 1D1609.</title>
        <authorList>
            <person name="Cho S.-T."/>
            <person name="Haryono M."/>
            <person name="Chang H.-H."/>
            <person name="Santos M.N."/>
            <person name="Lai E.-M."/>
            <person name="Kuo C.-H."/>
        </authorList>
    </citation>
    <scope>NUCLEOTIDE SEQUENCE [LARGE SCALE GENOMIC DNA]</scope>
    <source>
        <strain evidence="1 2">1D1609</strain>
    </source>
</reference>
<gene>
    <name evidence="1" type="ORF">At1D1609_17530</name>
</gene>
<dbReference type="AlphaFoldDB" id="A0A2L2LBV7"/>
<dbReference type="EMBL" id="CP026924">
    <property type="protein sequence ID" value="AVH41807.1"/>
    <property type="molecule type" value="Genomic_DNA"/>
</dbReference>
<name>A0A2L2LBV7_AGRTU</name>
<dbReference type="Proteomes" id="UP000237717">
    <property type="component" value="Chromosome I"/>
</dbReference>
<protein>
    <submittedName>
        <fullName evidence="1">Uncharacterized protein</fullName>
    </submittedName>
</protein>
<evidence type="ECO:0000313" key="2">
    <source>
        <dbReference type="Proteomes" id="UP000237717"/>
    </source>
</evidence>
<accession>A0A2L2LBV7</accession>